<comment type="pathway">
    <text evidence="3">Lipid metabolism; fatty acid biosynthesis.</text>
</comment>
<dbReference type="HAMAP" id="MF_01217">
    <property type="entry name" value="Acyl_carrier"/>
    <property type="match status" value="1"/>
</dbReference>
<keyword evidence="3" id="KW-0275">Fatty acid biosynthesis</keyword>
<keyword evidence="3" id="KW-0443">Lipid metabolism</keyword>
<dbReference type="InterPro" id="IPR036736">
    <property type="entry name" value="ACP-like_sf"/>
</dbReference>
<dbReference type="RefSeq" id="WP_197988339.1">
    <property type="nucleotide sequence ID" value="NZ_JACYXC010000001.1"/>
</dbReference>
<evidence type="ECO:0000256" key="3">
    <source>
        <dbReference type="HAMAP-Rule" id="MF_01217"/>
    </source>
</evidence>
<keyword evidence="3" id="KW-0444">Lipid biosynthesis</keyword>
<reference evidence="5 6" key="1">
    <citation type="submission" date="2020-09" db="EMBL/GenBank/DDBJ databases">
        <title>Biosynthesis of the nuclear factor of activated T cells inhibitor NFAT-133 and its congeners in Streptomyces pactum.</title>
        <authorList>
            <person name="Zhou W."/>
            <person name="Posri P."/>
            <person name="Abugrain M.E."/>
            <person name="Weisberg A.J."/>
            <person name="Chang J.H."/>
            <person name="Mahmud T."/>
        </authorList>
    </citation>
    <scope>NUCLEOTIDE SEQUENCE [LARGE SCALE GENOMIC DNA]</scope>
    <source>
        <strain evidence="5 6">ATCC 27456</strain>
    </source>
</reference>
<dbReference type="PROSITE" id="PS50075">
    <property type="entry name" value="CARRIER"/>
    <property type="match status" value="1"/>
</dbReference>
<feature type="modified residue" description="O-(pantetheine 4'-phosphoryl)serine" evidence="3">
    <location>
        <position position="36"/>
    </location>
</feature>
<evidence type="ECO:0000313" key="6">
    <source>
        <dbReference type="Proteomes" id="UP000807371"/>
    </source>
</evidence>
<comment type="subcellular location">
    <subcellularLocation>
        <location evidence="3">Cytoplasm</location>
    </subcellularLocation>
</comment>
<dbReference type="Gene3D" id="1.10.1200.10">
    <property type="entry name" value="ACP-like"/>
    <property type="match status" value="1"/>
</dbReference>
<protein>
    <recommendedName>
        <fullName evidence="3">Acyl carrier protein</fullName>
        <shortName evidence="3">ACP</shortName>
    </recommendedName>
</protein>
<dbReference type="InterPro" id="IPR009081">
    <property type="entry name" value="PP-bd_ACP"/>
</dbReference>
<organism evidence="5 6">
    <name type="scientific">Streptomyces pactum</name>
    <dbReference type="NCBI Taxonomy" id="68249"/>
    <lineage>
        <taxon>Bacteria</taxon>
        <taxon>Bacillati</taxon>
        <taxon>Actinomycetota</taxon>
        <taxon>Actinomycetes</taxon>
        <taxon>Kitasatosporales</taxon>
        <taxon>Streptomycetaceae</taxon>
        <taxon>Streptomyces</taxon>
    </lineage>
</organism>
<name>A0ABS0NHP7_9ACTN</name>
<evidence type="ECO:0000313" key="5">
    <source>
        <dbReference type="EMBL" id="MBH5334681.1"/>
    </source>
</evidence>
<gene>
    <name evidence="3" type="primary">acpP</name>
    <name evidence="5" type="ORF">IHE55_07675</name>
</gene>
<keyword evidence="3" id="KW-0963">Cytoplasm</keyword>
<dbReference type="EMBL" id="JACYXC010000001">
    <property type="protein sequence ID" value="MBH5334681.1"/>
    <property type="molecule type" value="Genomic_DNA"/>
</dbReference>
<feature type="domain" description="Carrier" evidence="4">
    <location>
        <begin position="1"/>
        <end position="76"/>
    </location>
</feature>
<dbReference type="Proteomes" id="UP000807371">
    <property type="component" value="Unassembled WGS sequence"/>
</dbReference>
<comment type="PTM">
    <text evidence="3">4'-phosphopantetheine is transferred from CoA to a specific serine of apo-ACP by AcpS. This modification is essential for activity because fatty acids are bound in thioester linkage to the sulfhydryl of the prosthetic group.</text>
</comment>
<dbReference type="SUPFAM" id="SSF47336">
    <property type="entry name" value="ACP-like"/>
    <property type="match status" value="1"/>
</dbReference>
<keyword evidence="1 3" id="KW-0596">Phosphopantetheine</keyword>
<proteinExistence type="inferred from homology"/>
<comment type="function">
    <text evidence="3">Carrier of the growing fatty acid chain in fatty acid biosynthesis.</text>
</comment>
<sequence>MSSTYDRLVTLLTNGFGIEPGEVSPETTFEELDLDSLALVELTLAAQDEFGIQLADDDLHAANTLAQTVEVLDSKLVTL</sequence>
<accession>A0ABS0NHP7</accession>
<comment type="similarity">
    <text evidence="3">Belongs to the acyl carrier protein (ACP) family.</text>
</comment>
<dbReference type="Pfam" id="PF00550">
    <property type="entry name" value="PP-binding"/>
    <property type="match status" value="1"/>
</dbReference>
<evidence type="ECO:0000256" key="2">
    <source>
        <dbReference type="ARBA" id="ARBA00022553"/>
    </source>
</evidence>
<evidence type="ECO:0000259" key="4">
    <source>
        <dbReference type="PROSITE" id="PS50075"/>
    </source>
</evidence>
<keyword evidence="2 3" id="KW-0597">Phosphoprotein</keyword>
<keyword evidence="6" id="KW-1185">Reference proteome</keyword>
<comment type="caution">
    <text evidence="5">The sequence shown here is derived from an EMBL/GenBank/DDBJ whole genome shotgun (WGS) entry which is preliminary data.</text>
</comment>
<dbReference type="InterPro" id="IPR003231">
    <property type="entry name" value="ACP"/>
</dbReference>
<keyword evidence="3" id="KW-0276">Fatty acid metabolism</keyword>
<evidence type="ECO:0000256" key="1">
    <source>
        <dbReference type="ARBA" id="ARBA00022450"/>
    </source>
</evidence>